<dbReference type="Gene3D" id="1.10.1740.100">
    <property type="entry name" value="Set2, Rpb1 interacting domain"/>
    <property type="match status" value="1"/>
</dbReference>
<evidence type="ECO:0000256" key="3">
    <source>
        <dbReference type="ARBA" id="ARBA00012178"/>
    </source>
</evidence>
<evidence type="ECO:0000313" key="17">
    <source>
        <dbReference type="Proteomes" id="UP000077671"/>
    </source>
</evidence>
<dbReference type="Pfam" id="PF00856">
    <property type="entry name" value="SET"/>
    <property type="match status" value="1"/>
</dbReference>
<feature type="region of interest" description="Disordered" evidence="15">
    <location>
        <begin position="720"/>
        <end position="745"/>
    </location>
</feature>
<evidence type="ECO:0000256" key="12">
    <source>
        <dbReference type="ARBA" id="ARBA00023242"/>
    </source>
</evidence>
<feature type="compositionally biased region" description="Low complexity" evidence="15">
    <location>
        <begin position="774"/>
        <end position="785"/>
    </location>
</feature>
<keyword evidence="7" id="KW-0489">Methyltransferase</keyword>
<dbReference type="PROSITE" id="PS50868">
    <property type="entry name" value="POST_SET"/>
    <property type="match status" value="1"/>
</dbReference>
<accession>A0A177V9K7</accession>
<dbReference type="Proteomes" id="UP000077671">
    <property type="component" value="Unassembled WGS sequence"/>
</dbReference>
<dbReference type="PANTHER" id="PTHR22884">
    <property type="entry name" value="SET DOMAIN PROTEINS"/>
    <property type="match status" value="1"/>
</dbReference>
<dbReference type="Pfam" id="PF08236">
    <property type="entry name" value="SRI"/>
    <property type="match status" value="1"/>
</dbReference>
<dbReference type="GO" id="GO:0032259">
    <property type="term" value="P:methylation"/>
    <property type="evidence" value="ECO:0007669"/>
    <property type="project" value="UniProtKB-KW"/>
</dbReference>
<evidence type="ECO:0000256" key="6">
    <source>
        <dbReference type="ARBA" id="ARBA00022491"/>
    </source>
</evidence>
<dbReference type="PROSITE" id="PS51215">
    <property type="entry name" value="AWS"/>
    <property type="match status" value="1"/>
</dbReference>
<evidence type="ECO:0000256" key="14">
    <source>
        <dbReference type="ARBA" id="ARBA00047545"/>
    </source>
</evidence>
<comment type="subcellular location">
    <subcellularLocation>
        <location evidence="2">Chromosome</location>
    </subcellularLocation>
    <subcellularLocation>
        <location evidence="1">Nucleus</location>
    </subcellularLocation>
</comment>
<dbReference type="Gene3D" id="2.170.270.10">
    <property type="entry name" value="SET domain"/>
    <property type="match status" value="1"/>
</dbReference>
<dbReference type="InterPro" id="IPR050777">
    <property type="entry name" value="SET2_Histone-Lys_MeTrsfase"/>
</dbReference>
<dbReference type="GO" id="GO:0006355">
    <property type="term" value="P:regulation of DNA-templated transcription"/>
    <property type="evidence" value="ECO:0007669"/>
    <property type="project" value="InterPro"/>
</dbReference>
<dbReference type="InterPro" id="IPR044437">
    <property type="entry name" value="SETD2/Set2_SET"/>
</dbReference>
<feature type="region of interest" description="Disordered" evidence="15">
    <location>
        <begin position="1"/>
        <end position="90"/>
    </location>
</feature>
<keyword evidence="11" id="KW-0804">Transcription</keyword>
<dbReference type="GO" id="GO:0005634">
    <property type="term" value="C:nucleus"/>
    <property type="evidence" value="ECO:0007669"/>
    <property type="project" value="UniProtKB-SubCell"/>
</dbReference>
<feature type="compositionally biased region" description="Acidic residues" evidence="15">
    <location>
        <begin position="845"/>
        <end position="854"/>
    </location>
</feature>
<keyword evidence="8" id="KW-0808">Transferase</keyword>
<feature type="region of interest" description="Disordered" evidence="15">
    <location>
        <begin position="565"/>
        <end position="585"/>
    </location>
</feature>
<sequence>MSDNDGDVAAKQEPSLAESGEIEIVIPMRSSHNGTSLVAESLSDLLPPTPPPMEQDEDSEPPSPRPKASPDRTVAFAPKGRIGRAKGPKVEPQIVSDWPIAENEAMSTFKELSGNTYQSKSIGRSRGKEEGIVCECTYRFGHDHPSVACGHDSGCINRLTQVECLEEECQTHGYCQNQRFQKSEYADIEIVLTPNKGYGVRTPVDVERDSFIYEYIGEVINHQFFLKRMQQYKDEGICHFYFMMLQREEYLDATKKGGKARFLNHSCNPNCYVEKWQVGKHMRMGIFARRDIRAGEELTFNYNVDRYGNDAQDCFCGEPNCVGSIGGKKQTDIATFDDIFIEALGIEEEVDALDAKGRKGKKAKHLDEDYTPIMRPIQIEEAGTVVSAIKQATSNRRVLEKLLSRVIMTEDVIVQKAMVRLHGFVLLSGVIDEWRDEADVVVQVLQCLARFPLVKKNKVIATGVDKQVRDLLQDGSDERVRTVADELIKAWDKLEMDFVIAKRELKEGESNDDYFLRTQKLLAPLEEARAPANVSTNLQEIIASRYYVPIEKVAQRPRVFQDDFRRGQQESMPKPAPPPVPAGPSIEDIIREATIKAERERTAAAEAEKLAAEKQKKEEMEAKERKKRKALLKSSSGGSGSHSSSKRHRHEGQPSSSSSSRPDKRRKSGEESSSSGSGSVAKLEKKLESLVGELVVNTMSKSKDSLDRDVFKKHAKELTKTICEKEKKNPKSWPPPDGKLEALEKRKREKMKEFADEYIKKLIARKGKDGLPPSSSSRQSTSANGLAGGGGADSLLPAIPAGLTTPGPSSSIASTPSLQAGSSSLTAINAILSGSSATPITPIEADGEADGDGDVEMKSSRSPSGSGSRSGSRSRSRSGSGSRRYRSVTPVGSEGPDVLEAEADIGQPSKDGDPPPG</sequence>
<dbReference type="EC" id="2.1.1.359" evidence="3"/>
<evidence type="ECO:0000256" key="2">
    <source>
        <dbReference type="ARBA" id="ARBA00004286"/>
    </source>
</evidence>
<dbReference type="InterPro" id="IPR025788">
    <property type="entry name" value="Set2_fungi"/>
</dbReference>
<dbReference type="SMART" id="SM00317">
    <property type="entry name" value="SET"/>
    <property type="match status" value="1"/>
</dbReference>
<keyword evidence="6" id="KW-0678">Repressor</keyword>
<evidence type="ECO:0000256" key="9">
    <source>
        <dbReference type="ARBA" id="ARBA00022691"/>
    </source>
</evidence>
<dbReference type="GO" id="GO:0005694">
    <property type="term" value="C:chromosome"/>
    <property type="evidence" value="ECO:0007669"/>
    <property type="project" value="UniProtKB-SubCell"/>
</dbReference>
<protein>
    <recommendedName>
        <fullName evidence="4">Histone-lysine N-methyltransferase, H3 lysine-36 specific</fullName>
        <ecNumber evidence="3">2.1.1.359</ecNumber>
    </recommendedName>
    <alternativeName>
        <fullName evidence="13">SET domain-containing protein 2</fullName>
    </alternativeName>
</protein>
<dbReference type="GO" id="GO:0140955">
    <property type="term" value="F:histone H3K36 trimethyltransferase activity"/>
    <property type="evidence" value="ECO:0007669"/>
    <property type="project" value="UniProtKB-EC"/>
</dbReference>
<dbReference type="InterPro" id="IPR038190">
    <property type="entry name" value="SRI_sf"/>
</dbReference>
<reference evidence="16" key="2">
    <citation type="journal article" date="2019" name="IMA Fungus">
        <title>Genome sequencing and comparison of five Tilletia species to identify candidate genes for the detection of regulated species infecting wheat.</title>
        <authorList>
            <person name="Nguyen H.D.T."/>
            <person name="Sultana T."/>
            <person name="Kesanakurti P."/>
            <person name="Hambleton S."/>
        </authorList>
    </citation>
    <scope>NUCLEOTIDE SEQUENCE</scope>
    <source>
        <strain evidence="16">DAOMC 238032</strain>
    </source>
</reference>
<evidence type="ECO:0000256" key="10">
    <source>
        <dbReference type="ARBA" id="ARBA00023015"/>
    </source>
</evidence>
<dbReference type="InterPro" id="IPR001214">
    <property type="entry name" value="SET_dom"/>
</dbReference>
<organism evidence="16 17">
    <name type="scientific">Tilletia caries</name>
    <name type="common">wheat bunt fungus</name>
    <dbReference type="NCBI Taxonomy" id="13290"/>
    <lineage>
        <taxon>Eukaryota</taxon>
        <taxon>Fungi</taxon>
        <taxon>Dikarya</taxon>
        <taxon>Basidiomycota</taxon>
        <taxon>Ustilaginomycotina</taxon>
        <taxon>Exobasidiomycetes</taxon>
        <taxon>Tilletiales</taxon>
        <taxon>Tilletiaceae</taxon>
        <taxon>Tilletia</taxon>
    </lineage>
</organism>
<dbReference type="EMBL" id="LWDD02000128">
    <property type="protein sequence ID" value="KAE8263610.1"/>
    <property type="molecule type" value="Genomic_DNA"/>
</dbReference>
<evidence type="ECO:0000256" key="13">
    <source>
        <dbReference type="ARBA" id="ARBA00030091"/>
    </source>
</evidence>
<comment type="catalytic activity">
    <reaction evidence="14">
        <text>L-lysyl(36)-[histone H3] + 3 S-adenosyl-L-methionine = N(6),N(6),N(6)-trimethyl-L-lysyl(36)-[histone H3] + 3 S-adenosyl-L-homocysteine + 3 H(+)</text>
        <dbReference type="Rhea" id="RHEA:60324"/>
        <dbReference type="Rhea" id="RHEA-COMP:9785"/>
        <dbReference type="Rhea" id="RHEA-COMP:15536"/>
        <dbReference type="ChEBI" id="CHEBI:15378"/>
        <dbReference type="ChEBI" id="CHEBI:29969"/>
        <dbReference type="ChEBI" id="CHEBI:57856"/>
        <dbReference type="ChEBI" id="CHEBI:59789"/>
        <dbReference type="ChEBI" id="CHEBI:61961"/>
        <dbReference type="EC" id="2.1.1.359"/>
    </reaction>
</comment>
<dbReference type="AlphaFoldDB" id="A0A177V9K7"/>
<feature type="region of interest" description="Disordered" evidence="15">
    <location>
        <begin position="599"/>
        <end position="682"/>
    </location>
</feature>
<dbReference type="SMART" id="SM00508">
    <property type="entry name" value="PostSET"/>
    <property type="match status" value="1"/>
</dbReference>
<dbReference type="InterPro" id="IPR006560">
    <property type="entry name" value="AWS_dom"/>
</dbReference>
<comment type="caution">
    <text evidence="16">The sequence shown here is derived from an EMBL/GenBank/DDBJ whole genome shotgun (WGS) entry which is preliminary data.</text>
</comment>
<keyword evidence="12" id="KW-0539">Nucleus</keyword>
<dbReference type="CDD" id="cd19172">
    <property type="entry name" value="SET_SETD2"/>
    <property type="match status" value="1"/>
</dbReference>
<dbReference type="SUPFAM" id="SSF82199">
    <property type="entry name" value="SET domain"/>
    <property type="match status" value="1"/>
</dbReference>
<evidence type="ECO:0000256" key="7">
    <source>
        <dbReference type="ARBA" id="ARBA00022603"/>
    </source>
</evidence>
<evidence type="ECO:0000256" key="5">
    <source>
        <dbReference type="ARBA" id="ARBA00022454"/>
    </source>
</evidence>
<feature type="region of interest" description="Disordered" evidence="15">
    <location>
        <begin position="765"/>
        <end position="822"/>
    </location>
</feature>
<dbReference type="InterPro" id="IPR046341">
    <property type="entry name" value="SET_dom_sf"/>
</dbReference>
<evidence type="ECO:0000256" key="1">
    <source>
        <dbReference type="ARBA" id="ARBA00004123"/>
    </source>
</evidence>
<evidence type="ECO:0000256" key="8">
    <source>
        <dbReference type="ARBA" id="ARBA00022679"/>
    </source>
</evidence>
<name>A0A177V9K7_9BASI</name>
<gene>
    <name evidence="16" type="ORF">A4X03_0g1555</name>
</gene>
<evidence type="ECO:0000256" key="11">
    <source>
        <dbReference type="ARBA" id="ARBA00023163"/>
    </source>
</evidence>
<evidence type="ECO:0000256" key="15">
    <source>
        <dbReference type="SAM" id="MobiDB-lite"/>
    </source>
</evidence>
<dbReference type="Pfam" id="PF17907">
    <property type="entry name" value="AWS"/>
    <property type="match status" value="1"/>
</dbReference>
<dbReference type="InterPro" id="IPR003616">
    <property type="entry name" value="Post-SET_dom"/>
</dbReference>
<dbReference type="PROSITE" id="PS51568">
    <property type="entry name" value="SAM_MT43_SET2_1"/>
    <property type="match status" value="1"/>
</dbReference>
<feature type="compositionally biased region" description="Low complexity" evidence="15">
    <location>
        <begin position="860"/>
        <end position="882"/>
    </location>
</feature>
<dbReference type="SUPFAM" id="SSF47676">
    <property type="entry name" value="Conserved domain common to transcription factors TFIIS, elongin A, CRSP70"/>
    <property type="match status" value="1"/>
</dbReference>
<dbReference type="InterPro" id="IPR035441">
    <property type="entry name" value="TFIIS/LEDGF_dom_sf"/>
</dbReference>
<keyword evidence="5" id="KW-0158">Chromosome</keyword>
<proteinExistence type="predicted"/>
<dbReference type="InterPro" id="IPR013257">
    <property type="entry name" value="SRI"/>
</dbReference>
<feature type="compositionally biased region" description="Basic and acidic residues" evidence="15">
    <location>
        <begin position="599"/>
        <end position="624"/>
    </location>
</feature>
<reference evidence="16" key="1">
    <citation type="submission" date="2016-04" db="EMBL/GenBank/DDBJ databases">
        <authorList>
            <person name="Nguyen H.D."/>
            <person name="Kesanakurti P."/>
            <person name="Cullis J."/>
            <person name="Levesque C.A."/>
            <person name="Hambleton S."/>
        </authorList>
    </citation>
    <scope>NUCLEOTIDE SEQUENCE</scope>
    <source>
        <strain evidence="16">DAOMC 238032</strain>
    </source>
</reference>
<dbReference type="PROSITE" id="PS50280">
    <property type="entry name" value="SET"/>
    <property type="match status" value="1"/>
</dbReference>
<feature type="region of interest" description="Disordered" evidence="15">
    <location>
        <begin position="834"/>
        <end position="917"/>
    </location>
</feature>
<keyword evidence="10" id="KW-0805">Transcription regulation</keyword>
<keyword evidence="9" id="KW-0949">S-adenosyl-L-methionine</keyword>
<feature type="compositionally biased region" description="Polar residues" evidence="15">
    <location>
        <begin position="806"/>
        <end position="822"/>
    </location>
</feature>
<evidence type="ECO:0000313" key="16">
    <source>
        <dbReference type="EMBL" id="KAE8263610.1"/>
    </source>
</evidence>
<evidence type="ECO:0000256" key="4">
    <source>
        <dbReference type="ARBA" id="ARBA00018028"/>
    </source>
</evidence>
<dbReference type="SMART" id="SM00570">
    <property type="entry name" value="AWS"/>
    <property type="match status" value="1"/>
</dbReference>
<feature type="compositionally biased region" description="Basic and acidic residues" evidence="15">
    <location>
        <begin position="720"/>
        <end position="729"/>
    </location>
</feature>